<gene>
    <name evidence="1" type="ORF">TVAG_368650</name>
</gene>
<name>A2GCX3_TRIV3</name>
<reference evidence="1" key="1">
    <citation type="submission" date="2006-10" db="EMBL/GenBank/DDBJ databases">
        <authorList>
            <person name="Amadeo P."/>
            <person name="Zhao Q."/>
            <person name="Wortman J."/>
            <person name="Fraser-Liggett C."/>
            <person name="Carlton J."/>
        </authorList>
    </citation>
    <scope>NUCLEOTIDE SEQUENCE</scope>
    <source>
        <strain evidence="1">G3</strain>
    </source>
</reference>
<dbReference type="AlphaFoldDB" id="A2GCX3"/>
<dbReference type="Proteomes" id="UP000001542">
    <property type="component" value="Unassembled WGS sequence"/>
</dbReference>
<evidence type="ECO:0000313" key="1">
    <source>
        <dbReference type="EMBL" id="EAX84994.1"/>
    </source>
</evidence>
<dbReference type="RefSeq" id="XP_001297924.1">
    <property type="nucleotide sequence ID" value="XM_001297923.1"/>
</dbReference>
<dbReference type="KEGG" id="tva:4742631"/>
<proteinExistence type="predicted"/>
<keyword evidence="2" id="KW-1185">Reference proteome</keyword>
<dbReference type="InParanoid" id="A2GCX3"/>
<organism evidence="1 2">
    <name type="scientific">Trichomonas vaginalis (strain ATCC PRA-98 / G3)</name>
    <dbReference type="NCBI Taxonomy" id="412133"/>
    <lineage>
        <taxon>Eukaryota</taxon>
        <taxon>Metamonada</taxon>
        <taxon>Parabasalia</taxon>
        <taxon>Trichomonadida</taxon>
        <taxon>Trichomonadidae</taxon>
        <taxon>Trichomonas</taxon>
    </lineage>
</organism>
<reference evidence="1" key="2">
    <citation type="journal article" date="2007" name="Science">
        <title>Draft genome sequence of the sexually transmitted pathogen Trichomonas vaginalis.</title>
        <authorList>
            <person name="Carlton J.M."/>
            <person name="Hirt R.P."/>
            <person name="Silva J.C."/>
            <person name="Delcher A.L."/>
            <person name="Schatz M."/>
            <person name="Zhao Q."/>
            <person name="Wortman J.R."/>
            <person name="Bidwell S.L."/>
            <person name="Alsmark U.C.M."/>
            <person name="Besteiro S."/>
            <person name="Sicheritz-Ponten T."/>
            <person name="Noel C.J."/>
            <person name="Dacks J.B."/>
            <person name="Foster P.G."/>
            <person name="Simillion C."/>
            <person name="Van de Peer Y."/>
            <person name="Miranda-Saavedra D."/>
            <person name="Barton G.J."/>
            <person name="Westrop G.D."/>
            <person name="Mueller S."/>
            <person name="Dessi D."/>
            <person name="Fiori P.L."/>
            <person name="Ren Q."/>
            <person name="Paulsen I."/>
            <person name="Zhang H."/>
            <person name="Bastida-Corcuera F.D."/>
            <person name="Simoes-Barbosa A."/>
            <person name="Brown M.T."/>
            <person name="Hayes R.D."/>
            <person name="Mukherjee M."/>
            <person name="Okumura C.Y."/>
            <person name="Schneider R."/>
            <person name="Smith A.J."/>
            <person name="Vanacova S."/>
            <person name="Villalvazo M."/>
            <person name="Haas B.J."/>
            <person name="Pertea M."/>
            <person name="Feldblyum T.V."/>
            <person name="Utterback T.R."/>
            <person name="Shu C.L."/>
            <person name="Osoegawa K."/>
            <person name="de Jong P.J."/>
            <person name="Hrdy I."/>
            <person name="Horvathova L."/>
            <person name="Zubacova Z."/>
            <person name="Dolezal P."/>
            <person name="Malik S.B."/>
            <person name="Logsdon J.M. Jr."/>
            <person name="Henze K."/>
            <person name="Gupta A."/>
            <person name="Wang C.C."/>
            <person name="Dunne R.L."/>
            <person name="Upcroft J.A."/>
            <person name="Upcroft P."/>
            <person name="White O."/>
            <person name="Salzberg S.L."/>
            <person name="Tang P."/>
            <person name="Chiu C.-H."/>
            <person name="Lee Y.-S."/>
            <person name="Embley T.M."/>
            <person name="Coombs G.H."/>
            <person name="Mottram J.C."/>
            <person name="Tachezy J."/>
            <person name="Fraser-Liggett C.M."/>
            <person name="Johnson P.J."/>
        </authorList>
    </citation>
    <scope>NUCLEOTIDE SEQUENCE [LARGE SCALE GENOMIC DNA]</scope>
    <source>
        <strain evidence="1">G3</strain>
    </source>
</reference>
<dbReference type="VEuPathDB" id="TrichDB:TVAGG3_0268870"/>
<protein>
    <submittedName>
        <fullName evidence="1">Uncharacterized protein</fullName>
    </submittedName>
</protein>
<dbReference type="EMBL" id="DS115112">
    <property type="protein sequence ID" value="EAX84994.1"/>
    <property type="molecule type" value="Genomic_DNA"/>
</dbReference>
<accession>A2GCX3</accession>
<sequence>MLHNINNEKYLKSFLKQQPVITYYAEVEESDHDVGTVLRTAATYNFNYGSYEYQPLNITITENKTDVYLFKEEYILNEKAKESFDNFLEDVDYKCRNLDRFKFLRHNDPCTFLFCFKGAHERIM</sequence>
<dbReference type="VEuPathDB" id="TrichDB:TVAG_368650"/>
<evidence type="ECO:0000313" key="2">
    <source>
        <dbReference type="Proteomes" id="UP000001542"/>
    </source>
</evidence>